<organism evidence="15 16">
    <name type="scientific">Clytia hemisphaerica</name>
    <dbReference type="NCBI Taxonomy" id="252671"/>
    <lineage>
        <taxon>Eukaryota</taxon>
        <taxon>Metazoa</taxon>
        <taxon>Cnidaria</taxon>
        <taxon>Hydrozoa</taxon>
        <taxon>Hydroidolina</taxon>
        <taxon>Leptothecata</taxon>
        <taxon>Obeliida</taxon>
        <taxon>Clytiidae</taxon>
        <taxon>Clytia</taxon>
    </lineage>
</organism>
<reference evidence="15" key="1">
    <citation type="submission" date="2021-01" db="UniProtKB">
        <authorList>
            <consortium name="EnsemblMetazoa"/>
        </authorList>
    </citation>
    <scope>IDENTIFICATION</scope>
</reference>
<dbReference type="Proteomes" id="UP000594262">
    <property type="component" value="Unplaced"/>
</dbReference>
<dbReference type="EnsemblMetazoa" id="CLYHEMT000940.1">
    <property type="protein sequence ID" value="CLYHEMP000940.1"/>
    <property type="gene ID" value="CLYHEMG000940"/>
</dbReference>
<evidence type="ECO:0000256" key="6">
    <source>
        <dbReference type="ARBA" id="ARBA00014308"/>
    </source>
</evidence>
<keyword evidence="7" id="KW-0963">Cytoplasm</keyword>
<evidence type="ECO:0000256" key="4">
    <source>
        <dbReference type="ARBA" id="ARBA00011738"/>
    </source>
</evidence>
<evidence type="ECO:0000256" key="3">
    <source>
        <dbReference type="ARBA" id="ARBA00009935"/>
    </source>
</evidence>
<dbReference type="PANTHER" id="PTHR21091:SF169">
    <property type="entry name" value="UROPORPHYRINOGEN DECARBOXYLASE"/>
    <property type="match status" value="1"/>
</dbReference>
<keyword evidence="8" id="KW-0210">Decarboxylase</keyword>
<evidence type="ECO:0000256" key="1">
    <source>
        <dbReference type="ARBA" id="ARBA00004514"/>
    </source>
</evidence>
<evidence type="ECO:0000256" key="2">
    <source>
        <dbReference type="ARBA" id="ARBA00004804"/>
    </source>
</evidence>
<evidence type="ECO:0000256" key="13">
    <source>
        <dbReference type="ARBA" id="ARBA00048411"/>
    </source>
</evidence>
<dbReference type="AlphaFoldDB" id="A0A7M5UZF0"/>
<accession>A0A7M5UZF0</accession>
<protein>
    <recommendedName>
        <fullName evidence="6">Uroporphyrinogen decarboxylase</fullName>
        <ecNumber evidence="5">4.1.1.37</ecNumber>
    </recommendedName>
</protein>
<comment type="subcellular location">
    <subcellularLocation>
        <location evidence="1">Cytoplasm</location>
        <location evidence="1">Cytosol</location>
    </subcellularLocation>
</comment>
<evidence type="ECO:0000256" key="8">
    <source>
        <dbReference type="ARBA" id="ARBA00022793"/>
    </source>
</evidence>
<dbReference type="GO" id="GO:0005829">
    <property type="term" value="C:cytosol"/>
    <property type="evidence" value="ECO:0007669"/>
    <property type="project" value="UniProtKB-SubCell"/>
</dbReference>
<evidence type="ECO:0000256" key="10">
    <source>
        <dbReference type="ARBA" id="ARBA00023244"/>
    </source>
</evidence>
<dbReference type="FunFam" id="3.20.20.210:FF:000008">
    <property type="entry name" value="Uroporphyrinogen decarboxylase"/>
    <property type="match status" value="1"/>
</dbReference>
<evidence type="ECO:0000256" key="9">
    <source>
        <dbReference type="ARBA" id="ARBA00023239"/>
    </source>
</evidence>
<dbReference type="Pfam" id="PF01208">
    <property type="entry name" value="URO-D"/>
    <property type="match status" value="1"/>
</dbReference>
<dbReference type="InterPro" id="IPR038071">
    <property type="entry name" value="UROD/MetE-like_sf"/>
</dbReference>
<keyword evidence="16" id="KW-1185">Reference proteome</keyword>
<dbReference type="GO" id="GO:0006783">
    <property type="term" value="P:heme biosynthetic process"/>
    <property type="evidence" value="ECO:0007669"/>
    <property type="project" value="TreeGrafter"/>
</dbReference>
<dbReference type="EC" id="4.1.1.37" evidence="5"/>
<comment type="catalytic activity">
    <reaction evidence="12">
        <text>uroporphyrinogen I + 4 H(+) = coproporphyrinogen I + 4 CO2</text>
        <dbReference type="Rhea" id="RHEA:31239"/>
        <dbReference type="ChEBI" id="CHEBI:15378"/>
        <dbReference type="ChEBI" id="CHEBI:16526"/>
        <dbReference type="ChEBI" id="CHEBI:62626"/>
        <dbReference type="ChEBI" id="CHEBI:62631"/>
    </reaction>
    <physiologicalReaction direction="left-to-right" evidence="12">
        <dbReference type="Rhea" id="RHEA:31240"/>
    </physiologicalReaction>
</comment>
<dbReference type="PANTHER" id="PTHR21091">
    <property type="entry name" value="METHYLTETRAHYDROFOLATE:HOMOCYSTEINE METHYLTRANSFERASE RELATED"/>
    <property type="match status" value="1"/>
</dbReference>
<sequence length="203" mass="22911">MVYMIEGGGSKTYSKAKSWLYKYPEESCDLLNLLSTFIVDYLVEQVKAGAQLLQVFDSHAGELPKSLFISFILPCLKKIGEDVKEKLGPNLSVPMILFAKGAHYAFNEINETNYDVIALDWTMDVEKARECFPNKTLMGNLDPCALYADKEKIDELAKDLVEKFGTRRWIANLGHGMYPDMSPDHLEALVNSVHKHSQKDLTS</sequence>
<evidence type="ECO:0000313" key="15">
    <source>
        <dbReference type="EnsemblMetazoa" id="CLYHEMP000940.1"/>
    </source>
</evidence>
<evidence type="ECO:0000256" key="12">
    <source>
        <dbReference type="ARBA" id="ARBA00047341"/>
    </source>
</evidence>
<dbReference type="Gene3D" id="3.20.20.210">
    <property type="match status" value="1"/>
</dbReference>
<dbReference type="SUPFAM" id="SSF51726">
    <property type="entry name" value="UROD/MetE-like"/>
    <property type="match status" value="1"/>
</dbReference>
<evidence type="ECO:0000259" key="14">
    <source>
        <dbReference type="Pfam" id="PF01208"/>
    </source>
</evidence>
<dbReference type="GO" id="GO:0004853">
    <property type="term" value="F:uroporphyrinogen decarboxylase activity"/>
    <property type="evidence" value="ECO:0007669"/>
    <property type="project" value="UniProtKB-EC"/>
</dbReference>
<name>A0A7M5UZF0_9CNID</name>
<evidence type="ECO:0000256" key="11">
    <source>
        <dbReference type="ARBA" id="ARBA00045708"/>
    </source>
</evidence>
<comment type="subunit">
    <text evidence="4">Homodimer.</text>
</comment>
<evidence type="ECO:0000256" key="7">
    <source>
        <dbReference type="ARBA" id="ARBA00022490"/>
    </source>
</evidence>
<comment type="similarity">
    <text evidence="3">Belongs to the uroporphyrinogen decarboxylase family.</text>
</comment>
<feature type="domain" description="Uroporphyrinogen decarboxylase (URO-D)" evidence="14">
    <location>
        <begin position="1"/>
        <end position="196"/>
    </location>
</feature>
<comment type="function">
    <text evidence="11">Catalyzes the sequential decarboxylation of the four acetate side chains of uroporphyrinogen to form coproporphyrinogen and participates in the fifth step in the heme biosynthetic pathway. Isomer I or isomer III of uroporphyrinogen may serve as substrate, but only coproporphyrinogen III can ultimately be converted to heme. In vitro also decarboxylates pentacarboxylate porphyrinogen I.</text>
</comment>
<evidence type="ECO:0000313" key="16">
    <source>
        <dbReference type="Proteomes" id="UP000594262"/>
    </source>
</evidence>
<comment type="pathway">
    <text evidence="2">Porphyrin-containing compound metabolism; protoporphyrin-IX biosynthesis; coproporphyrinogen-III from 5-aminolevulinate: step 4/4.</text>
</comment>
<comment type="catalytic activity">
    <reaction evidence="13">
        <text>uroporphyrinogen III + 4 H(+) = coproporphyrinogen III + 4 CO2</text>
        <dbReference type="Rhea" id="RHEA:19865"/>
        <dbReference type="ChEBI" id="CHEBI:15378"/>
        <dbReference type="ChEBI" id="CHEBI:16526"/>
        <dbReference type="ChEBI" id="CHEBI:57308"/>
        <dbReference type="ChEBI" id="CHEBI:57309"/>
        <dbReference type="EC" id="4.1.1.37"/>
    </reaction>
    <physiologicalReaction direction="left-to-right" evidence="13">
        <dbReference type="Rhea" id="RHEA:19866"/>
    </physiologicalReaction>
</comment>
<evidence type="ECO:0000256" key="5">
    <source>
        <dbReference type="ARBA" id="ARBA00012288"/>
    </source>
</evidence>
<keyword evidence="9" id="KW-0456">Lyase</keyword>
<keyword evidence="10" id="KW-0627">Porphyrin biosynthesis</keyword>
<dbReference type="OrthoDB" id="339900at2759"/>
<proteinExistence type="inferred from homology"/>
<dbReference type="InterPro" id="IPR000257">
    <property type="entry name" value="Uroporphyrinogen_deCOase"/>
</dbReference>